<evidence type="ECO:0000313" key="2">
    <source>
        <dbReference type="Proteomes" id="UP000642748"/>
    </source>
</evidence>
<organism evidence="1 2">
    <name type="scientific">Rugosimonospora africana</name>
    <dbReference type="NCBI Taxonomy" id="556532"/>
    <lineage>
        <taxon>Bacteria</taxon>
        <taxon>Bacillati</taxon>
        <taxon>Actinomycetota</taxon>
        <taxon>Actinomycetes</taxon>
        <taxon>Micromonosporales</taxon>
        <taxon>Micromonosporaceae</taxon>
        <taxon>Rugosimonospora</taxon>
    </lineage>
</organism>
<accession>A0A8J3QZX6</accession>
<sequence length="139" mass="12577">MVGGGGVGVEFGFAVGGVEHADGGVGVDVVQGGGGGGVHREGVVGEVGVGEGAVGVDGGGAGVVSAVAGGAVAGVAVAGGQADRGGVDVVGFQVGQQLPVAVGEAVGGLAVEEVVESFVEDDGGEAGLVEDVAVDAGQG</sequence>
<dbReference type="EMBL" id="BONZ01000075">
    <property type="protein sequence ID" value="GIH18983.1"/>
    <property type="molecule type" value="Genomic_DNA"/>
</dbReference>
<protein>
    <submittedName>
        <fullName evidence="1">Uncharacterized protein</fullName>
    </submittedName>
</protein>
<keyword evidence="2" id="KW-1185">Reference proteome</keyword>
<gene>
    <name evidence="1" type="ORF">Raf01_71550</name>
</gene>
<comment type="caution">
    <text evidence="1">The sequence shown here is derived from an EMBL/GenBank/DDBJ whole genome shotgun (WGS) entry which is preliminary data.</text>
</comment>
<dbReference type="AlphaFoldDB" id="A0A8J3QZX6"/>
<name>A0A8J3QZX6_9ACTN</name>
<proteinExistence type="predicted"/>
<evidence type="ECO:0000313" key="1">
    <source>
        <dbReference type="EMBL" id="GIH18983.1"/>
    </source>
</evidence>
<dbReference type="Proteomes" id="UP000642748">
    <property type="component" value="Unassembled WGS sequence"/>
</dbReference>
<reference evidence="1" key="1">
    <citation type="submission" date="2021-01" db="EMBL/GenBank/DDBJ databases">
        <title>Whole genome shotgun sequence of Rugosimonospora africana NBRC 104875.</title>
        <authorList>
            <person name="Komaki H."/>
            <person name="Tamura T."/>
        </authorList>
    </citation>
    <scope>NUCLEOTIDE SEQUENCE</scope>
    <source>
        <strain evidence="1">NBRC 104875</strain>
    </source>
</reference>